<keyword evidence="2" id="KW-0479">Metal-binding</keyword>
<organism evidence="5">
    <name type="scientific">Leptosphaeria maculans (strain JN3 / isolate v23.1.3 / race Av1-4-5-6-7-8)</name>
    <name type="common">Blackleg fungus</name>
    <name type="synonym">Phoma lingam</name>
    <dbReference type="NCBI Taxonomy" id="985895"/>
    <lineage>
        <taxon>Eukaryota</taxon>
        <taxon>Fungi</taxon>
        <taxon>Dikarya</taxon>
        <taxon>Ascomycota</taxon>
        <taxon>Pezizomycotina</taxon>
        <taxon>Dothideomycetes</taxon>
        <taxon>Pleosporomycetidae</taxon>
        <taxon>Pleosporales</taxon>
        <taxon>Pleosporineae</taxon>
        <taxon>Leptosphaeriaceae</taxon>
        <taxon>Plenodomus</taxon>
        <taxon>Plenodomus lingam/Leptosphaeria maculans species complex</taxon>
    </lineage>
</organism>
<evidence type="ECO:0000259" key="3">
    <source>
        <dbReference type="PROSITE" id="PS51471"/>
    </source>
</evidence>
<keyword evidence="2" id="KW-0560">Oxidoreductase</keyword>
<dbReference type="GO" id="GO:0044283">
    <property type="term" value="P:small molecule biosynthetic process"/>
    <property type="evidence" value="ECO:0007669"/>
    <property type="project" value="UniProtKB-ARBA"/>
</dbReference>
<protein>
    <submittedName>
        <fullName evidence="4">Similar to oxidoreductase</fullName>
    </submittedName>
</protein>
<evidence type="ECO:0000256" key="1">
    <source>
        <dbReference type="ARBA" id="ARBA00008056"/>
    </source>
</evidence>
<dbReference type="EMBL" id="FP929134">
    <property type="protein sequence ID" value="CBX98657.1"/>
    <property type="molecule type" value="Genomic_DNA"/>
</dbReference>
<dbReference type="OMA" id="FWHVGRE"/>
<evidence type="ECO:0000313" key="5">
    <source>
        <dbReference type="Proteomes" id="UP000002668"/>
    </source>
</evidence>
<reference evidence="5" key="1">
    <citation type="journal article" date="2011" name="Nat. Commun.">
        <title>Effector diversification within compartments of the Leptosphaeria maculans genome affected by Repeat-Induced Point mutations.</title>
        <authorList>
            <person name="Rouxel T."/>
            <person name="Grandaubert J."/>
            <person name="Hane J.K."/>
            <person name="Hoede C."/>
            <person name="van de Wouw A.P."/>
            <person name="Couloux A."/>
            <person name="Dominguez V."/>
            <person name="Anthouard V."/>
            <person name="Bally P."/>
            <person name="Bourras S."/>
            <person name="Cozijnsen A.J."/>
            <person name="Ciuffetti L.M."/>
            <person name="Degrave A."/>
            <person name="Dilmaghani A."/>
            <person name="Duret L."/>
            <person name="Fudal I."/>
            <person name="Goodwin S.B."/>
            <person name="Gout L."/>
            <person name="Glaser N."/>
            <person name="Linglin J."/>
            <person name="Kema G.H.J."/>
            <person name="Lapalu N."/>
            <person name="Lawrence C.B."/>
            <person name="May K."/>
            <person name="Meyer M."/>
            <person name="Ollivier B."/>
            <person name="Poulain J."/>
            <person name="Schoch C.L."/>
            <person name="Simon A."/>
            <person name="Spatafora J.W."/>
            <person name="Stachowiak A."/>
            <person name="Turgeon B.G."/>
            <person name="Tyler B.M."/>
            <person name="Vincent D."/>
            <person name="Weissenbach J."/>
            <person name="Amselem J."/>
            <person name="Quesneville H."/>
            <person name="Oliver R.P."/>
            <person name="Wincker P."/>
            <person name="Balesdent M.-H."/>
            <person name="Howlett B.J."/>
        </authorList>
    </citation>
    <scope>NUCLEOTIDE SEQUENCE [LARGE SCALE GENOMIC DNA]</scope>
    <source>
        <strain evidence="5">JN3 / isolate v23.1.3 / race Av1-4-5-6-7-8</strain>
    </source>
</reference>
<dbReference type="AlphaFoldDB" id="E5A4V9"/>
<dbReference type="VEuPathDB" id="FungiDB:LEMA_P078960.1"/>
<dbReference type="OrthoDB" id="288590at2759"/>
<dbReference type="Gene3D" id="2.60.120.330">
    <property type="entry name" value="B-lactam Antibiotic, Isopenicillin N Synthase, Chain"/>
    <property type="match status" value="1"/>
</dbReference>
<keyword evidence="2" id="KW-0408">Iron</keyword>
<proteinExistence type="inferred from homology"/>
<name>E5A4V9_LEPMJ</name>
<dbReference type="PROSITE" id="PS51471">
    <property type="entry name" value="FE2OG_OXY"/>
    <property type="match status" value="1"/>
</dbReference>
<keyword evidence="5" id="KW-1185">Reference proteome</keyword>
<sequence length="361" mass="39922">MANITVDSAVSQDDLVIPVCIRLSAIKSHLLLTNTKLIDFSAFLSGDPSAKKQTADAVLNGFQNAGFIYLKNHGIPPSTVSTVFSHSAKFFARSQAQKDALAWYSAAANRGYVTQGREKLVVLEQTGTEAEMRKIVPDLKESMEIGRDDEPEMPNKWPSGDEEAVEFKKQMMGFFETCKGLHVQVMRAIALGMGIEENWFDGYTDAGDNTLRLLHYPGVSKSIFKRDDGQLQVRAGEHSDYGSITLLFQDTRGGLQVRSPKGTFVNATPIANTIVVNAGDLLARWSNDTIKSTLHRVVEPPVQPEDAERDAYPARYSIAYFCNPNFDRVIRTLPGTYGAEGSKYEDVGSREYVMGRLTATY</sequence>
<dbReference type="HOGENOM" id="CLU_010119_6_1_1"/>
<dbReference type="InterPro" id="IPR026992">
    <property type="entry name" value="DIOX_N"/>
</dbReference>
<dbReference type="InterPro" id="IPR050231">
    <property type="entry name" value="Iron_ascorbate_oxido_reductase"/>
</dbReference>
<dbReference type="InterPro" id="IPR027443">
    <property type="entry name" value="IPNS-like_sf"/>
</dbReference>
<evidence type="ECO:0000313" key="4">
    <source>
        <dbReference type="EMBL" id="CBX98657.1"/>
    </source>
</evidence>
<dbReference type="FunFam" id="2.60.120.330:FF:000030">
    <property type="entry name" value="Thymine dioxygenase"/>
    <property type="match status" value="1"/>
</dbReference>
<gene>
    <name evidence="4" type="ORF">LEMA_P078960.1</name>
</gene>
<dbReference type="Pfam" id="PF14226">
    <property type="entry name" value="DIOX_N"/>
    <property type="match status" value="1"/>
</dbReference>
<dbReference type="STRING" id="985895.E5A4V9"/>
<accession>E5A4V9</accession>
<dbReference type="InterPro" id="IPR044861">
    <property type="entry name" value="IPNS-like_FE2OG_OXY"/>
</dbReference>
<evidence type="ECO:0000256" key="2">
    <source>
        <dbReference type="RuleBase" id="RU003682"/>
    </source>
</evidence>
<dbReference type="GO" id="GO:0046872">
    <property type="term" value="F:metal ion binding"/>
    <property type="evidence" value="ECO:0007669"/>
    <property type="project" value="UniProtKB-KW"/>
</dbReference>
<dbReference type="PRINTS" id="PR00682">
    <property type="entry name" value="IPNSYNTHASE"/>
</dbReference>
<dbReference type="Pfam" id="PF03171">
    <property type="entry name" value="2OG-FeII_Oxy"/>
    <property type="match status" value="1"/>
</dbReference>
<dbReference type="PANTHER" id="PTHR47990">
    <property type="entry name" value="2-OXOGLUTARATE (2OG) AND FE(II)-DEPENDENT OXYGENASE SUPERFAMILY PROTEIN-RELATED"/>
    <property type="match status" value="1"/>
</dbReference>
<dbReference type="eggNOG" id="KOG0143">
    <property type="taxonomic scope" value="Eukaryota"/>
</dbReference>
<feature type="domain" description="Fe2OG dioxygenase" evidence="3">
    <location>
        <begin position="207"/>
        <end position="324"/>
    </location>
</feature>
<dbReference type="InParanoid" id="E5A4V9"/>
<comment type="similarity">
    <text evidence="1 2">Belongs to the iron/ascorbate-dependent oxidoreductase family.</text>
</comment>
<dbReference type="Proteomes" id="UP000002668">
    <property type="component" value="Genome"/>
</dbReference>
<dbReference type="SUPFAM" id="SSF51197">
    <property type="entry name" value="Clavaminate synthase-like"/>
    <property type="match status" value="1"/>
</dbReference>
<dbReference type="InterPro" id="IPR005123">
    <property type="entry name" value="Oxoglu/Fe-dep_dioxygenase_dom"/>
</dbReference>
<dbReference type="GO" id="GO:0016491">
    <property type="term" value="F:oxidoreductase activity"/>
    <property type="evidence" value="ECO:0007669"/>
    <property type="project" value="UniProtKB-KW"/>
</dbReference>